<organism evidence="3 4">
    <name type="scientific">Turnera subulata</name>
    <dbReference type="NCBI Taxonomy" id="218843"/>
    <lineage>
        <taxon>Eukaryota</taxon>
        <taxon>Viridiplantae</taxon>
        <taxon>Streptophyta</taxon>
        <taxon>Embryophyta</taxon>
        <taxon>Tracheophyta</taxon>
        <taxon>Spermatophyta</taxon>
        <taxon>Magnoliopsida</taxon>
        <taxon>eudicotyledons</taxon>
        <taxon>Gunneridae</taxon>
        <taxon>Pentapetalae</taxon>
        <taxon>rosids</taxon>
        <taxon>fabids</taxon>
        <taxon>Malpighiales</taxon>
        <taxon>Passifloraceae</taxon>
        <taxon>Turnera</taxon>
    </lineage>
</organism>
<gene>
    <name evidence="3" type="ORF">Tsubulata_013262</name>
</gene>
<name>A0A9Q0FNW0_9ROSI</name>
<comment type="caution">
    <text evidence="3">The sequence shown here is derived from an EMBL/GenBank/DDBJ whole genome shotgun (WGS) entry which is preliminary data.</text>
</comment>
<dbReference type="Proteomes" id="UP001141552">
    <property type="component" value="Unassembled WGS sequence"/>
</dbReference>
<dbReference type="GO" id="GO:0005840">
    <property type="term" value="C:ribosome"/>
    <property type="evidence" value="ECO:0007669"/>
    <property type="project" value="InterPro"/>
</dbReference>
<feature type="region of interest" description="Disordered" evidence="2">
    <location>
        <begin position="25"/>
        <end position="50"/>
    </location>
</feature>
<dbReference type="AlphaFoldDB" id="A0A9Q0FNW0"/>
<evidence type="ECO:0000313" key="4">
    <source>
        <dbReference type="Proteomes" id="UP001141552"/>
    </source>
</evidence>
<feature type="region of interest" description="Disordered" evidence="2">
    <location>
        <begin position="74"/>
        <end position="102"/>
    </location>
</feature>
<dbReference type="GO" id="GO:0006412">
    <property type="term" value="P:translation"/>
    <property type="evidence" value="ECO:0007669"/>
    <property type="project" value="InterPro"/>
</dbReference>
<proteinExistence type="inferred from homology"/>
<dbReference type="Gene3D" id="3.30.70.60">
    <property type="match status" value="1"/>
</dbReference>
<dbReference type="Pfam" id="PF01250">
    <property type="entry name" value="Ribosomal_S6"/>
    <property type="match status" value="1"/>
</dbReference>
<dbReference type="InterPro" id="IPR014717">
    <property type="entry name" value="Transl_elong_EF1B/ribsomal_bS6"/>
</dbReference>
<dbReference type="CDD" id="cd15487">
    <property type="entry name" value="bS6_chloro_cyano"/>
    <property type="match status" value="1"/>
</dbReference>
<protein>
    <submittedName>
        <fullName evidence="3">Uncharacterized protein</fullName>
    </submittedName>
</protein>
<evidence type="ECO:0000256" key="2">
    <source>
        <dbReference type="SAM" id="MobiDB-lite"/>
    </source>
</evidence>
<evidence type="ECO:0000313" key="3">
    <source>
        <dbReference type="EMBL" id="KAJ4835008.1"/>
    </source>
</evidence>
<dbReference type="InterPro" id="IPR035980">
    <property type="entry name" value="Ribosomal_bS6_sf"/>
</dbReference>
<evidence type="ECO:0000256" key="1">
    <source>
        <dbReference type="ARBA" id="ARBA00009512"/>
    </source>
</evidence>
<dbReference type="OrthoDB" id="2014413at2759"/>
<reference evidence="3" key="1">
    <citation type="submission" date="2022-02" db="EMBL/GenBank/DDBJ databases">
        <authorList>
            <person name="Henning P.M."/>
            <person name="McCubbin A.G."/>
            <person name="Shore J.S."/>
        </authorList>
    </citation>
    <scope>NUCLEOTIDE SEQUENCE</scope>
    <source>
        <strain evidence="3">F60SS</strain>
        <tissue evidence="3">Leaves</tissue>
    </source>
</reference>
<dbReference type="PANTHER" id="PTHR21011">
    <property type="entry name" value="MITOCHONDRIAL 28S RIBOSOMAL PROTEIN S6"/>
    <property type="match status" value="1"/>
</dbReference>
<sequence length="273" mass="30314">MARTTLPPTPESSLSGISKFFCITEPERNDTTKQKSPTMASSASSCSSISPTLNSSPFCPKPFSKFPSPPLLPFSRTLKPSRFPPSKSHAHRNRRGKTTLTPRAQTLDFGSSFFEGGFGLGSEEDDDPVTPPPPLFGVGLLPEEVKEEPPCPPGLQKYESMVVLRPDLSEDERLAATSKYEELLVTGGGMYVEIFNRGVISLAYSIKKKDKDGISNTYMDGIYLLFKFCTKPASIEALETTLRLDDDVIRFTTFKYKKPVYLLSQVDDYEFSY</sequence>
<dbReference type="GO" id="GO:0070181">
    <property type="term" value="F:small ribosomal subunit rRNA binding"/>
    <property type="evidence" value="ECO:0007669"/>
    <property type="project" value="TreeGrafter"/>
</dbReference>
<dbReference type="InterPro" id="IPR000529">
    <property type="entry name" value="Ribosomal_bS6"/>
</dbReference>
<dbReference type="NCBIfam" id="TIGR00166">
    <property type="entry name" value="S6"/>
    <property type="match status" value="1"/>
</dbReference>
<accession>A0A9Q0FNW0</accession>
<dbReference type="HAMAP" id="MF_00360">
    <property type="entry name" value="Ribosomal_bS6"/>
    <property type="match status" value="1"/>
</dbReference>
<keyword evidence="4" id="KW-1185">Reference proteome</keyword>
<reference evidence="3" key="2">
    <citation type="journal article" date="2023" name="Plants (Basel)">
        <title>Annotation of the Turnera subulata (Passifloraceae) Draft Genome Reveals the S-Locus Evolved after the Divergence of Turneroideae from Passifloroideae in a Stepwise Manner.</title>
        <authorList>
            <person name="Henning P.M."/>
            <person name="Roalson E.H."/>
            <person name="Mir W."/>
            <person name="McCubbin A.G."/>
            <person name="Shore J.S."/>
        </authorList>
    </citation>
    <scope>NUCLEOTIDE SEQUENCE</scope>
    <source>
        <strain evidence="3">F60SS</strain>
    </source>
</reference>
<comment type="similarity">
    <text evidence="1">Belongs to the bacterial ribosomal protein bS6 family.</text>
</comment>
<dbReference type="GO" id="GO:0003735">
    <property type="term" value="F:structural constituent of ribosome"/>
    <property type="evidence" value="ECO:0007669"/>
    <property type="project" value="InterPro"/>
</dbReference>
<feature type="compositionally biased region" description="Low complexity" evidence="2">
    <location>
        <begin position="36"/>
        <end position="50"/>
    </location>
</feature>
<feature type="compositionally biased region" description="Basic residues" evidence="2">
    <location>
        <begin position="88"/>
        <end position="97"/>
    </location>
</feature>
<dbReference type="EMBL" id="JAKUCV010004542">
    <property type="protein sequence ID" value="KAJ4835008.1"/>
    <property type="molecule type" value="Genomic_DNA"/>
</dbReference>
<dbReference type="InterPro" id="IPR020814">
    <property type="entry name" value="Ribosomal_S6_plastid/chlpt"/>
</dbReference>
<dbReference type="SUPFAM" id="SSF54995">
    <property type="entry name" value="Ribosomal protein S6"/>
    <property type="match status" value="1"/>
</dbReference>
<dbReference type="PANTHER" id="PTHR21011:SF16">
    <property type="entry name" value="SMALL RIBOSOMAL SUBUNIT PROTEIN BS6C ALPHA"/>
    <property type="match status" value="1"/>
</dbReference>